<name>A0ABV1VH54_9ACTN</name>
<comment type="caution">
    <text evidence="1">The sequence shown here is derived from an EMBL/GenBank/DDBJ whole genome shotgun (WGS) entry which is preliminary data.</text>
</comment>
<evidence type="ECO:0000313" key="1">
    <source>
        <dbReference type="EMBL" id="MER6905808.1"/>
    </source>
</evidence>
<dbReference type="EMBL" id="JBEPCV010000017">
    <property type="protein sequence ID" value="MER6905808.1"/>
    <property type="molecule type" value="Genomic_DNA"/>
</dbReference>
<proteinExistence type="predicted"/>
<accession>A0ABV1VH54</accession>
<protein>
    <recommendedName>
        <fullName evidence="3">DUF3558 domain-containing protein</fullName>
    </recommendedName>
</protein>
<dbReference type="RefSeq" id="WP_350719584.1">
    <property type="nucleotide sequence ID" value="NZ_JBEPCO010000015.1"/>
</dbReference>
<organism evidence="1 2">
    <name type="scientific">Streptomyces flaveolus</name>
    <dbReference type="NCBI Taxonomy" id="67297"/>
    <lineage>
        <taxon>Bacteria</taxon>
        <taxon>Bacillati</taxon>
        <taxon>Actinomycetota</taxon>
        <taxon>Actinomycetes</taxon>
        <taxon>Kitasatosporales</taxon>
        <taxon>Streptomycetaceae</taxon>
        <taxon>Streptomyces</taxon>
    </lineage>
</organism>
<evidence type="ECO:0008006" key="3">
    <source>
        <dbReference type="Google" id="ProtNLM"/>
    </source>
</evidence>
<dbReference type="Proteomes" id="UP001490330">
    <property type="component" value="Unassembled WGS sequence"/>
</dbReference>
<gene>
    <name evidence="1" type="ORF">ABT322_18945</name>
</gene>
<sequence>MMLVVLGCLASCSKADQKQEYRVPKSLCGISVDQGALSQLLPPGKKISFQEKNPVPSRARCQVNVDQKAALMSSQEWWEEGTDIVEVAQGIPQLKSAKLTGDGNYLLTGSGAVKKAHCSSADHPGRELFVTVQAYADEVDDSAAMERLITAYTRSVENSAACR</sequence>
<reference evidence="1 2" key="1">
    <citation type="submission" date="2024-06" db="EMBL/GenBank/DDBJ databases">
        <title>The Natural Products Discovery Center: Release of the First 8490 Sequenced Strains for Exploring Actinobacteria Biosynthetic Diversity.</title>
        <authorList>
            <person name="Kalkreuter E."/>
            <person name="Kautsar S.A."/>
            <person name="Yang D."/>
            <person name="Bader C.D."/>
            <person name="Teijaro C.N."/>
            <person name="Fluegel L."/>
            <person name="Davis C.M."/>
            <person name="Simpson J.R."/>
            <person name="Lauterbach L."/>
            <person name="Steele A.D."/>
            <person name="Gui C."/>
            <person name="Meng S."/>
            <person name="Li G."/>
            <person name="Viehrig K."/>
            <person name="Ye F."/>
            <person name="Su P."/>
            <person name="Kiefer A.F."/>
            <person name="Nichols A."/>
            <person name="Cepeda A.J."/>
            <person name="Yan W."/>
            <person name="Fan B."/>
            <person name="Jiang Y."/>
            <person name="Adhikari A."/>
            <person name="Zheng C.-J."/>
            <person name="Schuster L."/>
            <person name="Cowan T.M."/>
            <person name="Smanski M.J."/>
            <person name="Chevrette M.G."/>
            <person name="De Carvalho L.P.S."/>
            <person name="Shen B."/>
        </authorList>
    </citation>
    <scope>NUCLEOTIDE SEQUENCE [LARGE SCALE GENOMIC DNA]</scope>
    <source>
        <strain evidence="1 2">NPDC000632</strain>
    </source>
</reference>
<keyword evidence="2" id="KW-1185">Reference proteome</keyword>
<evidence type="ECO:0000313" key="2">
    <source>
        <dbReference type="Proteomes" id="UP001490330"/>
    </source>
</evidence>